<dbReference type="PANTHER" id="PTHR14513">
    <property type="entry name" value="PROTECTION OF TELOMERES 1"/>
    <property type="match status" value="1"/>
</dbReference>
<feature type="region of interest" description="Disordered" evidence="5">
    <location>
        <begin position="1166"/>
        <end position="1207"/>
    </location>
</feature>
<protein>
    <recommendedName>
        <fullName evidence="6">Telomeric single stranded DNA binding POT1/Cdc13 domain-containing protein</fullName>
    </recommendedName>
</protein>
<feature type="compositionally biased region" description="Low complexity" evidence="5">
    <location>
        <begin position="1183"/>
        <end position="1195"/>
    </location>
</feature>
<evidence type="ECO:0000256" key="3">
    <source>
        <dbReference type="ARBA" id="ARBA00022895"/>
    </source>
</evidence>
<feature type="compositionally biased region" description="Polar residues" evidence="5">
    <location>
        <begin position="328"/>
        <end position="342"/>
    </location>
</feature>
<dbReference type="GO" id="GO:0098505">
    <property type="term" value="F:G-rich strand telomeric DNA binding"/>
    <property type="evidence" value="ECO:0007669"/>
    <property type="project" value="TreeGrafter"/>
</dbReference>
<feature type="region of interest" description="Disordered" evidence="5">
    <location>
        <begin position="914"/>
        <end position="958"/>
    </location>
</feature>
<feature type="compositionally biased region" description="Low complexity" evidence="5">
    <location>
        <begin position="229"/>
        <end position="246"/>
    </location>
</feature>
<feature type="region of interest" description="Disordered" evidence="5">
    <location>
        <begin position="214"/>
        <end position="564"/>
    </location>
</feature>
<dbReference type="STRING" id="1296120.A0A1B9GSC1"/>
<feature type="compositionally biased region" description="Polar residues" evidence="5">
    <location>
        <begin position="387"/>
        <end position="397"/>
    </location>
</feature>
<proteinExistence type="predicted"/>
<dbReference type="GO" id="GO:0016233">
    <property type="term" value="P:telomere capping"/>
    <property type="evidence" value="ECO:0007669"/>
    <property type="project" value="TreeGrafter"/>
</dbReference>
<keyword evidence="4" id="KW-0238">DNA-binding</keyword>
<dbReference type="GO" id="GO:0000783">
    <property type="term" value="C:nuclear telomere cap complex"/>
    <property type="evidence" value="ECO:0007669"/>
    <property type="project" value="TreeGrafter"/>
</dbReference>
<evidence type="ECO:0000256" key="5">
    <source>
        <dbReference type="SAM" id="MobiDB-lite"/>
    </source>
</evidence>
<keyword evidence="8" id="KW-1185">Reference proteome</keyword>
<evidence type="ECO:0000313" key="7">
    <source>
        <dbReference type="EMBL" id="OCF33972.1"/>
    </source>
</evidence>
<feature type="compositionally biased region" description="Basic and acidic residues" evidence="5">
    <location>
        <begin position="344"/>
        <end position="355"/>
    </location>
</feature>
<evidence type="ECO:0000256" key="4">
    <source>
        <dbReference type="ARBA" id="ARBA00023125"/>
    </source>
</evidence>
<dbReference type="EMBL" id="KI669502">
    <property type="protein sequence ID" value="OCF33972.1"/>
    <property type="molecule type" value="Genomic_DNA"/>
</dbReference>
<dbReference type="SUPFAM" id="SSF50249">
    <property type="entry name" value="Nucleic acid-binding proteins"/>
    <property type="match status" value="1"/>
</dbReference>
<accession>A0A1B9GSC1</accession>
<feature type="compositionally biased region" description="Polar residues" evidence="5">
    <location>
        <begin position="752"/>
        <end position="767"/>
    </location>
</feature>
<feature type="compositionally biased region" description="Basic and acidic residues" evidence="5">
    <location>
        <begin position="539"/>
        <end position="549"/>
    </location>
</feature>
<dbReference type="Gene3D" id="2.40.50.140">
    <property type="entry name" value="Nucleic acid-binding proteins"/>
    <property type="match status" value="1"/>
</dbReference>
<reference evidence="8" key="2">
    <citation type="submission" date="2013-12" db="EMBL/GenBank/DDBJ databases">
        <title>Evolution of pathogenesis and genome organization in the Tremellales.</title>
        <authorList>
            <person name="Cuomo C."/>
            <person name="Litvintseva A."/>
            <person name="Heitman J."/>
            <person name="Chen Y."/>
            <person name="Sun S."/>
            <person name="Springer D."/>
            <person name="Dromer F."/>
            <person name="Young S."/>
            <person name="Zeng Q."/>
            <person name="Chapman S."/>
            <person name="Gujja S."/>
            <person name="Saif S."/>
            <person name="Birren B."/>
        </authorList>
    </citation>
    <scope>NUCLEOTIDE SEQUENCE [LARGE SCALE GENOMIC DNA]</scope>
    <source>
        <strain evidence="8">BCC8398</strain>
    </source>
</reference>
<evidence type="ECO:0000259" key="6">
    <source>
        <dbReference type="SMART" id="SM00976"/>
    </source>
</evidence>
<dbReference type="GO" id="GO:0032210">
    <property type="term" value="P:regulation of telomere maintenance via telomerase"/>
    <property type="evidence" value="ECO:0007669"/>
    <property type="project" value="TreeGrafter"/>
</dbReference>
<dbReference type="Proteomes" id="UP000092666">
    <property type="component" value="Unassembled WGS sequence"/>
</dbReference>
<keyword evidence="2" id="KW-0158">Chromosome</keyword>
<dbReference type="Pfam" id="PF02765">
    <property type="entry name" value="POT1"/>
    <property type="match status" value="1"/>
</dbReference>
<dbReference type="SMART" id="SM00976">
    <property type="entry name" value="Telo_bind"/>
    <property type="match status" value="1"/>
</dbReference>
<organism evidence="7 8">
    <name type="scientific">Kwoniella heveanensis BCC8398</name>
    <dbReference type="NCBI Taxonomy" id="1296120"/>
    <lineage>
        <taxon>Eukaryota</taxon>
        <taxon>Fungi</taxon>
        <taxon>Dikarya</taxon>
        <taxon>Basidiomycota</taxon>
        <taxon>Agaricomycotina</taxon>
        <taxon>Tremellomycetes</taxon>
        <taxon>Tremellales</taxon>
        <taxon>Cryptococcaceae</taxon>
        <taxon>Kwoniella</taxon>
    </lineage>
</organism>
<evidence type="ECO:0000256" key="2">
    <source>
        <dbReference type="ARBA" id="ARBA00022454"/>
    </source>
</evidence>
<evidence type="ECO:0000313" key="8">
    <source>
        <dbReference type="Proteomes" id="UP000092666"/>
    </source>
</evidence>
<dbReference type="InterPro" id="IPR028389">
    <property type="entry name" value="POT1"/>
</dbReference>
<dbReference type="OrthoDB" id="2186770at2759"/>
<feature type="compositionally biased region" description="Polar residues" evidence="5">
    <location>
        <begin position="306"/>
        <end position="320"/>
    </location>
</feature>
<dbReference type="GO" id="GO:0010521">
    <property type="term" value="F:telomerase inhibitor activity"/>
    <property type="evidence" value="ECO:0007669"/>
    <property type="project" value="TreeGrafter"/>
</dbReference>
<evidence type="ECO:0000256" key="1">
    <source>
        <dbReference type="ARBA" id="ARBA00004574"/>
    </source>
</evidence>
<name>A0A1B9GSC1_9TREE</name>
<feature type="compositionally biased region" description="Pro residues" evidence="5">
    <location>
        <begin position="482"/>
        <end position="493"/>
    </location>
</feature>
<feature type="region of interest" description="Disordered" evidence="5">
    <location>
        <begin position="736"/>
        <end position="771"/>
    </location>
</feature>
<feature type="compositionally biased region" description="Low complexity" evidence="5">
    <location>
        <begin position="551"/>
        <end position="564"/>
    </location>
</feature>
<comment type="subcellular location">
    <subcellularLocation>
        <location evidence="1">Chromosome</location>
        <location evidence="1">Telomere</location>
    </subcellularLocation>
</comment>
<dbReference type="PANTHER" id="PTHR14513:SF0">
    <property type="entry name" value="PROTECTION OF TELOMERES PROTEIN 1"/>
    <property type="match status" value="1"/>
</dbReference>
<reference evidence="7 8" key="1">
    <citation type="submission" date="2013-07" db="EMBL/GenBank/DDBJ databases">
        <title>The Genome Sequence of Cryptococcus heveanensis BCC8398.</title>
        <authorList>
            <consortium name="The Broad Institute Genome Sequencing Platform"/>
            <person name="Cuomo C."/>
            <person name="Litvintseva A."/>
            <person name="Chen Y."/>
            <person name="Heitman J."/>
            <person name="Sun S."/>
            <person name="Springer D."/>
            <person name="Dromer F."/>
            <person name="Young S.K."/>
            <person name="Zeng Q."/>
            <person name="Gargeya S."/>
            <person name="Fitzgerald M."/>
            <person name="Abouelleil A."/>
            <person name="Alvarado L."/>
            <person name="Berlin A.M."/>
            <person name="Chapman S.B."/>
            <person name="Dewar J."/>
            <person name="Goldberg J."/>
            <person name="Griggs A."/>
            <person name="Gujja S."/>
            <person name="Hansen M."/>
            <person name="Howarth C."/>
            <person name="Imamovic A."/>
            <person name="Larimer J."/>
            <person name="McCowan C."/>
            <person name="Murphy C."/>
            <person name="Pearson M."/>
            <person name="Priest M."/>
            <person name="Roberts A."/>
            <person name="Saif S."/>
            <person name="Shea T."/>
            <person name="Sykes S."/>
            <person name="Wortman J."/>
            <person name="Nusbaum C."/>
            <person name="Birren B."/>
        </authorList>
    </citation>
    <scope>NUCLEOTIDE SEQUENCE [LARGE SCALE GENOMIC DNA]</scope>
    <source>
        <strain evidence="7 8">BCC8398</strain>
    </source>
</reference>
<dbReference type="AlphaFoldDB" id="A0A1B9GSC1"/>
<dbReference type="InterPro" id="IPR011564">
    <property type="entry name" value="Telomer_end-bd_POT1/Cdc13"/>
</dbReference>
<feature type="domain" description="Telomeric single stranded DNA binding POT1/Cdc13" evidence="6">
    <location>
        <begin position="581"/>
        <end position="730"/>
    </location>
</feature>
<keyword evidence="3" id="KW-0779">Telomere</keyword>
<dbReference type="InterPro" id="IPR012340">
    <property type="entry name" value="NA-bd_OB-fold"/>
</dbReference>
<gene>
    <name evidence="7" type="ORF">I316_04318</name>
</gene>
<sequence>MSSTQGYEYDNVASNDILNFAPLGTSRLSTVKMRRLIHRPEDKDPFAESKPIEHTLFEVNTVIPPSVHHTGRVKVVWGKTFPCASEIPLLMVSFKNSFLVPSAYLKNDYVVPTAKEESQKWEIVLALSHPDWTEGDQPKSKEEGQKIEAVVQGAINWADELLKAREEITVDLSGLKVVKTLSKGQTRQIELQGTGQRLVRTAVNKTKSIFEPLASTQSTSSGPPAWFDSSLPSVSSPAAPQSSAVPIESPAAKSKSFAPDPASSPTPAPGVANIARSDDNSSSRFRPLLSHKPPSLNGIASRPAGSAQTAHILTNASGQAGTKRKAPSNGNDGVAATSTLDSRSIVKTDPKRALDDVQDPTSAPAPKKRNAAQIGPPGWELMLKNGNAEQQVGTVTRTAGRRSSPHPSLGDDEGIDVVDGSPIEPPDSVPLLPDLPAERPSAYEDAPVLSKDPELEGTVAPANEVVPTTRTGTGPNFSNPIPSSPRSPAPPLPIVQDRPLSPTSRTAAHKILRSPRSPVVADVGPPTVQADEPAPSARKAMEDQVRAARMEQQAESSRAAQRRAANLDSLKRPFTINSVCYTPLDQVRQDTTVNIIGLVVESKPVNSPRSAGRDYTMSIVIADPSRYTPDDQDQTSEELMVITLFRPTMDALPQDIAPGNVVLIRGVKVTLYNNKIKGQCFNHTGGRVANSWVIMKSDKKMKGTHETDMYPALNGSEVDRMTQMLAWWQDVAGDNSESRQHRRMSSGLVGVGTSSPMGRQGSRNTSRPDMAMGSVRNGDFFNATFKILWVNANISRPPALEVYVTDGTVSPFDLRNFHNVKYPSIPSRAIFCLAIFDRPPENELPLFEHGNILRMHNVRCKGFNGELELSWSEKPSGNQYEQGWRPRRTLSLLERHDERAKVIERQVERIPANESSLRLKQLEKGETSNDGTGPVDQDHPPTDLATNNGNGGFGQVSFNESLNDNGDVFIPNDEPSSYGNIRPLQLATHISTVYHDPIENPLSTISQIHSNRTLPNKYRIRARVKSLHPRSVIGNDSFVQSYCKHCRATLKHGWTFCKSCNDEAGNKAEWRYRFVAILEEVDRDGVVRDEMAVIIADDEAAEFLPALPPYSPTTNPNEIARMNQRRSDINGQVYNILQGCKMDNVRPKPVIDFSLMVYRVDKPMPRLGLGPGARNRNGSRARSRSESAGGVSERGNGNGNGNEREGESVIVAKVFGMKCTSS</sequence>